<dbReference type="EMBL" id="ADVG01000005">
    <property type="protein sequence ID" value="EFH79839.1"/>
    <property type="molecule type" value="Genomic_DNA"/>
</dbReference>
<dbReference type="Proteomes" id="UP000004508">
    <property type="component" value="Unassembled WGS sequence"/>
</dbReference>
<gene>
    <name evidence="1" type="ORF">Krac_0352</name>
</gene>
<name>D6U7H8_KTERA</name>
<keyword evidence="2" id="KW-1185">Reference proteome</keyword>
<reference evidence="1 2" key="1">
    <citation type="journal article" date="2011" name="Stand. Genomic Sci.">
        <title>Non-contiguous finished genome sequence and contextual data of the filamentous soil bacterium Ktedonobacter racemifer type strain (SOSP1-21).</title>
        <authorList>
            <person name="Chang Y.J."/>
            <person name="Land M."/>
            <person name="Hauser L."/>
            <person name="Chertkov O."/>
            <person name="Del Rio T.G."/>
            <person name="Nolan M."/>
            <person name="Copeland A."/>
            <person name="Tice H."/>
            <person name="Cheng J.F."/>
            <person name="Lucas S."/>
            <person name="Han C."/>
            <person name="Goodwin L."/>
            <person name="Pitluck S."/>
            <person name="Ivanova N."/>
            <person name="Ovchinikova G."/>
            <person name="Pati A."/>
            <person name="Chen A."/>
            <person name="Palaniappan K."/>
            <person name="Mavromatis K."/>
            <person name="Liolios K."/>
            <person name="Brettin T."/>
            <person name="Fiebig A."/>
            <person name="Rohde M."/>
            <person name="Abt B."/>
            <person name="Goker M."/>
            <person name="Detter J.C."/>
            <person name="Woyke T."/>
            <person name="Bristow J."/>
            <person name="Eisen J.A."/>
            <person name="Markowitz V."/>
            <person name="Hugenholtz P."/>
            <person name="Kyrpides N.C."/>
            <person name="Klenk H.P."/>
            <person name="Lapidus A."/>
        </authorList>
    </citation>
    <scope>NUCLEOTIDE SEQUENCE [LARGE SCALE GENOMIC DNA]</scope>
    <source>
        <strain evidence="2">DSM 44963</strain>
    </source>
</reference>
<evidence type="ECO:0000313" key="2">
    <source>
        <dbReference type="Proteomes" id="UP000004508"/>
    </source>
</evidence>
<evidence type="ECO:0000313" key="1">
    <source>
        <dbReference type="EMBL" id="EFH79839.1"/>
    </source>
</evidence>
<accession>D6U7H8</accession>
<dbReference type="OrthoDB" id="6161020at2"/>
<dbReference type="InParanoid" id="D6U7H8"/>
<sequence length="66" mass="7447">MAKVSPAEVERLLKGVDYPASKKDLINHVKQESKEVLDALQQLPDETFQRPTDVNKAIGEISRESR</sequence>
<dbReference type="Pfam" id="PF11387">
    <property type="entry name" value="DUF2795"/>
    <property type="match status" value="1"/>
</dbReference>
<evidence type="ECO:0008006" key="3">
    <source>
        <dbReference type="Google" id="ProtNLM"/>
    </source>
</evidence>
<comment type="caution">
    <text evidence="1">The sequence shown here is derived from an EMBL/GenBank/DDBJ whole genome shotgun (WGS) entry which is preliminary data.</text>
</comment>
<proteinExistence type="predicted"/>
<organism evidence="1 2">
    <name type="scientific">Ktedonobacter racemifer DSM 44963</name>
    <dbReference type="NCBI Taxonomy" id="485913"/>
    <lineage>
        <taxon>Bacteria</taxon>
        <taxon>Bacillati</taxon>
        <taxon>Chloroflexota</taxon>
        <taxon>Ktedonobacteria</taxon>
        <taxon>Ktedonobacterales</taxon>
        <taxon>Ktedonobacteraceae</taxon>
        <taxon>Ktedonobacter</taxon>
    </lineage>
</organism>
<protein>
    <recommendedName>
        <fullName evidence="3">DUF2795 domain-containing protein</fullName>
    </recommendedName>
</protein>
<dbReference type="InterPro" id="IPR021527">
    <property type="entry name" value="DUF2795"/>
</dbReference>
<dbReference type="AlphaFoldDB" id="D6U7H8"/>
<dbReference type="eggNOG" id="ENOG5030TQZ">
    <property type="taxonomic scope" value="Bacteria"/>
</dbReference>
<dbReference type="STRING" id="485913.Krac_0352"/>